<reference evidence="12 13" key="1">
    <citation type="submission" date="2017-07" db="EMBL/GenBank/DDBJ databases">
        <authorList>
            <person name="Sun Z.S."/>
            <person name="Albrecht U."/>
            <person name="Echele G."/>
            <person name="Lee C.C."/>
        </authorList>
    </citation>
    <scope>NUCLEOTIDE SEQUENCE [LARGE SCALE GENOMIC DNA]</scope>
    <source>
        <strain evidence="12 13">CGMCC 1.12710</strain>
    </source>
</reference>
<comment type="function">
    <text evidence="9 10">This protein specifically catalyzes the removal of signal peptides from prolipoproteins.</text>
</comment>
<feature type="active site" evidence="9">
    <location>
        <position position="142"/>
    </location>
</feature>
<dbReference type="PANTHER" id="PTHR33695">
    <property type="entry name" value="LIPOPROTEIN SIGNAL PEPTIDASE"/>
    <property type="match status" value="1"/>
</dbReference>
<evidence type="ECO:0000256" key="2">
    <source>
        <dbReference type="ARBA" id="ARBA00022475"/>
    </source>
</evidence>
<evidence type="ECO:0000256" key="7">
    <source>
        <dbReference type="ARBA" id="ARBA00022989"/>
    </source>
</evidence>
<dbReference type="RefSeq" id="WP_234993293.1">
    <property type="nucleotide sequence ID" value="NZ_FZQA01000001.1"/>
</dbReference>
<dbReference type="NCBIfam" id="TIGR00077">
    <property type="entry name" value="lspA"/>
    <property type="match status" value="1"/>
</dbReference>
<organism evidence="12 13">
    <name type="scientific">Amphiplicatus metriothermophilus</name>
    <dbReference type="NCBI Taxonomy" id="1519374"/>
    <lineage>
        <taxon>Bacteria</taxon>
        <taxon>Pseudomonadati</taxon>
        <taxon>Pseudomonadota</taxon>
        <taxon>Alphaproteobacteria</taxon>
        <taxon>Parvularculales</taxon>
        <taxon>Parvularculaceae</taxon>
        <taxon>Amphiplicatus</taxon>
    </lineage>
</organism>
<evidence type="ECO:0000313" key="13">
    <source>
        <dbReference type="Proteomes" id="UP000198346"/>
    </source>
</evidence>
<keyword evidence="7 9" id="KW-1133">Transmembrane helix</keyword>
<gene>
    <name evidence="9" type="primary">lspA</name>
    <name evidence="12" type="ORF">SAMN06297382_0228</name>
</gene>
<evidence type="ECO:0000256" key="3">
    <source>
        <dbReference type="ARBA" id="ARBA00022670"/>
    </source>
</evidence>
<dbReference type="AlphaFoldDB" id="A0A239PJD6"/>
<comment type="pathway">
    <text evidence="9">Protein modification; lipoprotein biosynthesis (signal peptide cleavage).</text>
</comment>
<feature type="transmembrane region" description="Helical" evidence="9">
    <location>
        <begin position="152"/>
        <end position="175"/>
    </location>
</feature>
<dbReference type="Proteomes" id="UP000198346">
    <property type="component" value="Unassembled WGS sequence"/>
</dbReference>
<keyword evidence="4 9" id="KW-0812">Transmembrane</keyword>
<dbReference type="GO" id="GO:0004190">
    <property type="term" value="F:aspartic-type endopeptidase activity"/>
    <property type="evidence" value="ECO:0007669"/>
    <property type="project" value="UniProtKB-UniRule"/>
</dbReference>
<keyword evidence="5 9" id="KW-0064">Aspartyl protease</keyword>
<keyword evidence="6 9" id="KW-0378">Hydrolase</keyword>
<accession>A0A239PJD6</accession>
<dbReference type="EMBL" id="FZQA01000001">
    <property type="protein sequence ID" value="SNT67735.1"/>
    <property type="molecule type" value="Genomic_DNA"/>
</dbReference>
<dbReference type="Pfam" id="PF01252">
    <property type="entry name" value="Peptidase_A8"/>
    <property type="match status" value="1"/>
</dbReference>
<keyword evidence="3 9" id="KW-0645">Protease</keyword>
<feature type="transmembrane region" description="Helical" evidence="9">
    <location>
        <begin position="115"/>
        <end position="132"/>
    </location>
</feature>
<evidence type="ECO:0000313" key="12">
    <source>
        <dbReference type="EMBL" id="SNT67735.1"/>
    </source>
</evidence>
<evidence type="ECO:0000256" key="11">
    <source>
        <dbReference type="RuleBase" id="RU004181"/>
    </source>
</evidence>
<evidence type="ECO:0000256" key="1">
    <source>
        <dbReference type="ARBA" id="ARBA00006139"/>
    </source>
</evidence>
<comment type="subcellular location">
    <subcellularLocation>
        <location evidence="9">Cell membrane</location>
        <topology evidence="9">Multi-pass membrane protein</topology>
    </subcellularLocation>
</comment>
<keyword evidence="2 9" id="KW-1003">Cell membrane</keyword>
<dbReference type="UniPathway" id="UPA00665"/>
<protein>
    <recommendedName>
        <fullName evidence="9">Lipoprotein signal peptidase</fullName>
        <ecNumber evidence="9">3.4.23.36</ecNumber>
    </recommendedName>
    <alternativeName>
        <fullName evidence="9">Prolipoprotein signal peptidase</fullName>
    </alternativeName>
    <alternativeName>
        <fullName evidence="9">Signal peptidase II</fullName>
        <shortName evidence="9">SPase II</shortName>
    </alternativeName>
</protein>
<dbReference type="InterPro" id="IPR001872">
    <property type="entry name" value="Peptidase_A8"/>
</dbReference>
<dbReference type="HAMAP" id="MF_00161">
    <property type="entry name" value="LspA"/>
    <property type="match status" value="1"/>
</dbReference>
<evidence type="ECO:0000256" key="6">
    <source>
        <dbReference type="ARBA" id="ARBA00022801"/>
    </source>
</evidence>
<dbReference type="PANTHER" id="PTHR33695:SF1">
    <property type="entry name" value="LIPOPROTEIN SIGNAL PEPTIDASE"/>
    <property type="match status" value="1"/>
</dbReference>
<evidence type="ECO:0000256" key="10">
    <source>
        <dbReference type="RuleBase" id="RU000594"/>
    </source>
</evidence>
<dbReference type="PROSITE" id="PS00855">
    <property type="entry name" value="SPASE_II"/>
    <property type="match status" value="1"/>
</dbReference>
<dbReference type="PRINTS" id="PR00781">
    <property type="entry name" value="LIPOSIGPTASE"/>
</dbReference>
<dbReference type="GO" id="GO:0005886">
    <property type="term" value="C:plasma membrane"/>
    <property type="evidence" value="ECO:0007669"/>
    <property type="project" value="UniProtKB-SubCell"/>
</dbReference>
<evidence type="ECO:0000256" key="5">
    <source>
        <dbReference type="ARBA" id="ARBA00022750"/>
    </source>
</evidence>
<evidence type="ECO:0000256" key="8">
    <source>
        <dbReference type="ARBA" id="ARBA00023136"/>
    </source>
</evidence>
<proteinExistence type="inferred from homology"/>
<sequence>MSRRGEKPAASLPARARAWLAAAQANPCFRRGMLGAAGVVALDQASKAWIIHGLDLPERQRIEISPVFDLTYVQNYGASFGMLAGGMGSRILLSLVAIGVAAALTVWLGRLGRTWAAAGCAFVIGGALGNLIDRVRQGFVTDFLDFSGLYFPWVFNVADAAINVGVACLVIDAFLHRERKHPKGRDA</sequence>
<comment type="caution">
    <text evidence="9">Lacks conserved residue(s) required for the propagation of feature annotation.</text>
</comment>
<feature type="active site" evidence="9">
    <location>
        <position position="159"/>
    </location>
</feature>
<keyword evidence="13" id="KW-1185">Reference proteome</keyword>
<comment type="similarity">
    <text evidence="1 9 11">Belongs to the peptidase A8 family.</text>
</comment>
<evidence type="ECO:0000256" key="9">
    <source>
        <dbReference type="HAMAP-Rule" id="MF_00161"/>
    </source>
</evidence>
<feature type="transmembrane region" description="Helical" evidence="9">
    <location>
        <begin position="91"/>
        <end position="108"/>
    </location>
</feature>
<name>A0A239PJD6_9PROT</name>
<comment type="catalytic activity">
    <reaction evidence="9 10">
        <text>Release of signal peptides from bacterial membrane prolipoproteins. Hydrolyzes -Xaa-Yaa-Zaa-|-(S,diacylglyceryl)Cys-, in which Xaa is hydrophobic (preferably Leu), and Yaa (Ala or Ser) and Zaa (Gly or Ala) have small, neutral side chains.</text>
        <dbReference type="EC" id="3.4.23.36"/>
    </reaction>
</comment>
<evidence type="ECO:0000256" key="4">
    <source>
        <dbReference type="ARBA" id="ARBA00022692"/>
    </source>
</evidence>
<dbReference type="GO" id="GO:0006508">
    <property type="term" value="P:proteolysis"/>
    <property type="evidence" value="ECO:0007669"/>
    <property type="project" value="UniProtKB-KW"/>
</dbReference>
<dbReference type="EC" id="3.4.23.36" evidence="9"/>
<keyword evidence="8 9" id="KW-0472">Membrane</keyword>